<accession>A0A8D8KXG8</accession>
<sequence length="115" mass="12597">MPSSDLEPKTDITSNPNQHVDPAARLHRDVLHGHRDRNGPWRNSPRVGLLHPGSLNAAGGHLLGWQVGSDRHRWVRGGRHHDDCVPPEAGGQRTDRSLDCGRSDARDLGQGTGTR</sequence>
<feature type="compositionally biased region" description="Basic and acidic residues" evidence="1">
    <location>
        <begin position="1"/>
        <end position="10"/>
    </location>
</feature>
<dbReference type="AlphaFoldDB" id="A0A8D8KXG8"/>
<feature type="compositionally biased region" description="Basic and acidic residues" evidence="1">
    <location>
        <begin position="22"/>
        <end position="39"/>
    </location>
</feature>
<dbReference type="EMBL" id="HBUE01233102">
    <property type="protein sequence ID" value="CAG6545750.1"/>
    <property type="molecule type" value="Transcribed_RNA"/>
</dbReference>
<proteinExistence type="predicted"/>
<reference evidence="2" key="1">
    <citation type="submission" date="2021-05" db="EMBL/GenBank/DDBJ databases">
        <authorList>
            <person name="Alioto T."/>
            <person name="Alioto T."/>
            <person name="Gomez Garrido J."/>
        </authorList>
    </citation>
    <scope>NUCLEOTIDE SEQUENCE</scope>
</reference>
<feature type="compositionally biased region" description="Basic and acidic residues" evidence="1">
    <location>
        <begin position="93"/>
        <end position="107"/>
    </location>
</feature>
<dbReference type="EMBL" id="HBUE01339956">
    <property type="protein sequence ID" value="CAG6597913.1"/>
    <property type="molecule type" value="Transcribed_RNA"/>
</dbReference>
<protein>
    <submittedName>
        <fullName evidence="2">(northern house mosquito) hypothetical protein</fullName>
    </submittedName>
</protein>
<evidence type="ECO:0000256" key="1">
    <source>
        <dbReference type="SAM" id="MobiDB-lite"/>
    </source>
</evidence>
<organism evidence="2">
    <name type="scientific">Culex pipiens</name>
    <name type="common">House mosquito</name>
    <dbReference type="NCBI Taxonomy" id="7175"/>
    <lineage>
        <taxon>Eukaryota</taxon>
        <taxon>Metazoa</taxon>
        <taxon>Ecdysozoa</taxon>
        <taxon>Arthropoda</taxon>
        <taxon>Hexapoda</taxon>
        <taxon>Insecta</taxon>
        <taxon>Pterygota</taxon>
        <taxon>Neoptera</taxon>
        <taxon>Endopterygota</taxon>
        <taxon>Diptera</taxon>
        <taxon>Nematocera</taxon>
        <taxon>Culicoidea</taxon>
        <taxon>Culicidae</taxon>
        <taxon>Culicinae</taxon>
        <taxon>Culicini</taxon>
        <taxon>Culex</taxon>
        <taxon>Culex</taxon>
    </lineage>
</organism>
<feature type="region of interest" description="Disordered" evidence="1">
    <location>
        <begin position="78"/>
        <end position="115"/>
    </location>
</feature>
<name>A0A8D8KXG8_CULPI</name>
<evidence type="ECO:0000313" key="2">
    <source>
        <dbReference type="EMBL" id="CAG6597913.1"/>
    </source>
</evidence>
<feature type="region of interest" description="Disordered" evidence="1">
    <location>
        <begin position="1"/>
        <end position="45"/>
    </location>
</feature>